<keyword evidence="3" id="KW-0238">DNA-binding</keyword>
<name>A0A7G9B300_9FIRM</name>
<organism evidence="6 7">
    <name type="scientific">Oscillibacter hominis</name>
    <dbReference type="NCBI Taxonomy" id="2763056"/>
    <lineage>
        <taxon>Bacteria</taxon>
        <taxon>Bacillati</taxon>
        <taxon>Bacillota</taxon>
        <taxon>Clostridia</taxon>
        <taxon>Eubacteriales</taxon>
        <taxon>Oscillospiraceae</taxon>
        <taxon>Oscillibacter</taxon>
    </lineage>
</organism>
<comment type="similarity">
    <text evidence="1">Belongs to the LysR transcriptional regulatory family.</text>
</comment>
<dbReference type="InterPro" id="IPR036390">
    <property type="entry name" value="WH_DNA-bd_sf"/>
</dbReference>
<dbReference type="SUPFAM" id="SSF46785">
    <property type="entry name" value="Winged helix' DNA-binding domain"/>
    <property type="match status" value="1"/>
</dbReference>
<dbReference type="Gene3D" id="1.10.10.10">
    <property type="entry name" value="Winged helix-like DNA-binding domain superfamily/Winged helix DNA-binding domain"/>
    <property type="match status" value="1"/>
</dbReference>
<evidence type="ECO:0000259" key="5">
    <source>
        <dbReference type="PROSITE" id="PS50931"/>
    </source>
</evidence>
<evidence type="ECO:0000313" key="6">
    <source>
        <dbReference type="EMBL" id="QNL43931.1"/>
    </source>
</evidence>
<dbReference type="PROSITE" id="PS50931">
    <property type="entry name" value="HTH_LYSR"/>
    <property type="match status" value="1"/>
</dbReference>
<keyword evidence="2" id="KW-0805">Transcription regulation</keyword>
<dbReference type="PANTHER" id="PTHR30346:SF28">
    <property type="entry name" value="HTH-TYPE TRANSCRIPTIONAL REGULATOR CYNR"/>
    <property type="match status" value="1"/>
</dbReference>
<dbReference type="InterPro" id="IPR000847">
    <property type="entry name" value="LysR_HTH_N"/>
</dbReference>
<dbReference type="KEGG" id="ohi:H8790_10810"/>
<keyword evidence="7" id="KW-1185">Reference proteome</keyword>
<protein>
    <submittedName>
        <fullName evidence="6">LysR family transcriptional regulator</fullName>
    </submittedName>
</protein>
<evidence type="ECO:0000256" key="4">
    <source>
        <dbReference type="ARBA" id="ARBA00023163"/>
    </source>
</evidence>
<reference evidence="6 7" key="1">
    <citation type="submission" date="2020-08" db="EMBL/GenBank/DDBJ databases">
        <authorList>
            <person name="Liu C."/>
            <person name="Sun Q."/>
        </authorList>
    </citation>
    <scope>NUCLEOTIDE SEQUENCE [LARGE SCALE GENOMIC DNA]</scope>
    <source>
        <strain evidence="6 7">NSJ-62</strain>
    </source>
</reference>
<dbReference type="AlphaFoldDB" id="A0A7G9B300"/>
<dbReference type="RefSeq" id="WP_187332511.1">
    <property type="nucleotide sequence ID" value="NZ_CP060490.1"/>
</dbReference>
<sequence length="302" mass="34590">MTLQQITYFCAICEEMHYTKAASKMHVSQPCLSYAIGELEREMGVKLFSKKGKQFCRTEYGELFYPYAKRVLSDLADGVAAVRDKKDAQAEQINVGYLFSVSLDFLPPVIELYYNYLGHHDQPINFVPCVIDDMMERINTREIDVAFAAGPFRNNIDTPLVMYPVYEQELYLLVPKTHRLAKRTSVKFDEIKDENYVAINPEKGLRRQTDEYFKSMNVSPKIVFSVNNTEALISYVEAGVGVTISPRLPTLSLDKISLLRISDYPVKRSVCMLYSTERAYNSAAKQFISFVEESAPLNFEKH</sequence>
<evidence type="ECO:0000256" key="2">
    <source>
        <dbReference type="ARBA" id="ARBA00023015"/>
    </source>
</evidence>
<keyword evidence="4" id="KW-0804">Transcription</keyword>
<proteinExistence type="inferred from homology"/>
<dbReference type="Pfam" id="PF03466">
    <property type="entry name" value="LysR_substrate"/>
    <property type="match status" value="1"/>
</dbReference>
<dbReference type="PRINTS" id="PR00039">
    <property type="entry name" value="HTHLYSR"/>
</dbReference>
<dbReference type="InterPro" id="IPR036388">
    <property type="entry name" value="WH-like_DNA-bd_sf"/>
</dbReference>
<evidence type="ECO:0000256" key="3">
    <source>
        <dbReference type="ARBA" id="ARBA00023125"/>
    </source>
</evidence>
<dbReference type="GO" id="GO:0003677">
    <property type="term" value="F:DNA binding"/>
    <property type="evidence" value="ECO:0007669"/>
    <property type="project" value="UniProtKB-KW"/>
</dbReference>
<dbReference type="EMBL" id="CP060490">
    <property type="protein sequence ID" value="QNL43931.1"/>
    <property type="molecule type" value="Genomic_DNA"/>
</dbReference>
<accession>A0A7G9B300</accession>
<dbReference type="GO" id="GO:0003700">
    <property type="term" value="F:DNA-binding transcription factor activity"/>
    <property type="evidence" value="ECO:0007669"/>
    <property type="project" value="InterPro"/>
</dbReference>
<gene>
    <name evidence="6" type="ORF">H8790_10810</name>
</gene>
<feature type="domain" description="HTH lysR-type" evidence="5">
    <location>
        <begin position="1"/>
        <end position="58"/>
    </location>
</feature>
<evidence type="ECO:0000256" key="1">
    <source>
        <dbReference type="ARBA" id="ARBA00009437"/>
    </source>
</evidence>
<dbReference type="Pfam" id="PF00126">
    <property type="entry name" value="HTH_1"/>
    <property type="match status" value="1"/>
</dbReference>
<dbReference type="Gene3D" id="3.40.190.290">
    <property type="match status" value="1"/>
</dbReference>
<dbReference type="InterPro" id="IPR005119">
    <property type="entry name" value="LysR_subst-bd"/>
</dbReference>
<evidence type="ECO:0000313" key="7">
    <source>
        <dbReference type="Proteomes" id="UP000515960"/>
    </source>
</evidence>
<dbReference type="SUPFAM" id="SSF53850">
    <property type="entry name" value="Periplasmic binding protein-like II"/>
    <property type="match status" value="1"/>
</dbReference>
<dbReference type="PANTHER" id="PTHR30346">
    <property type="entry name" value="TRANSCRIPTIONAL DUAL REGULATOR HCAR-RELATED"/>
    <property type="match status" value="1"/>
</dbReference>
<dbReference type="Proteomes" id="UP000515960">
    <property type="component" value="Chromosome"/>
</dbReference>
<dbReference type="GO" id="GO:0032993">
    <property type="term" value="C:protein-DNA complex"/>
    <property type="evidence" value="ECO:0007669"/>
    <property type="project" value="TreeGrafter"/>
</dbReference>